<dbReference type="InterPro" id="IPR001227">
    <property type="entry name" value="Ac_transferase_dom_sf"/>
</dbReference>
<keyword evidence="4" id="KW-0045">Antibiotic biosynthesis</keyword>
<accession>A0A3A9YTZ1</accession>
<name>A0A3A9YTZ1_9ACTN</name>
<dbReference type="AlphaFoldDB" id="A0A3A9YTZ1"/>
<dbReference type="SMART" id="SM00823">
    <property type="entry name" value="PKS_PP"/>
    <property type="match status" value="1"/>
</dbReference>
<dbReference type="PROSITE" id="PS50075">
    <property type="entry name" value="CARRIER"/>
    <property type="match status" value="1"/>
</dbReference>
<evidence type="ECO:0000313" key="10">
    <source>
        <dbReference type="Proteomes" id="UP000272474"/>
    </source>
</evidence>
<evidence type="ECO:0000256" key="5">
    <source>
        <dbReference type="ARBA" id="ARBA00023315"/>
    </source>
</evidence>
<dbReference type="OrthoDB" id="9778690at2"/>
<keyword evidence="10" id="KW-1185">Reference proteome</keyword>
<dbReference type="PROSITE" id="PS00606">
    <property type="entry name" value="KS3_1"/>
    <property type="match status" value="1"/>
</dbReference>
<evidence type="ECO:0000256" key="6">
    <source>
        <dbReference type="SAM" id="MobiDB-lite"/>
    </source>
</evidence>
<keyword evidence="1" id="KW-0596">Phosphopantetheine</keyword>
<dbReference type="GO" id="GO:0004315">
    <property type="term" value="F:3-oxoacyl-[acyl-carrier-protein] synthase activity"/>
    <property type="evidence" value="ECO:0007669"/>
    <property type="project" value="InterPro"/>
</dbReference>
<dbReference type="PANTHER" id="PTHR43775">
    <property type="entry name" value="FATTY ACID SYNTHASE"/>
    <property type="match status" value="1"/>
</dbReference>
<comment type="caution">
    <text evidence="9">The sequence shown here is derived from an EMBL/GenBank/DDBJ whole genome shotgun (WGS) entry which is preliminary data.</text>
</comment>
<dbReference type="InterPro" id="IPR014043">
    <property type="entry name" value="Acyl_transferase_dom"/>
</dbReference>
<dbReference type="Pfam" id="PF00550">
    <property type="entry name" value="PP-binding"/>
    <property type="match status" value="1"/>
</dbReference>
<dbReference type="PROSITE" id="PS52004">
    <property type="entry name" value="KS3_2"/>
    <property type="match status" value="1"/>
</dbReference>
<dbReference type="SUPFAM" id="SSF53901">
    <property type="entry name" value="Thiolase-like"/>
    <property type="match status" value="1"/>
</dbReference>
<evidence type="ECO:0000256" key="4">
    <source>
        <dbReference type="ARBA" id="ARBA00023194"/>
    </source>
</evidence>
<dbReference type="InterPro" id="IPR009081">
    <property type="entry name" value="PP-bd_ACP"/>
</dbReference>
<dbReference type="Pfam" id="PF00109">
    <property type="entry name" value="ketoacyl-synt"/>
    <property type="match status" value="1"/>
</dbReference>
<dbReference type="RefSeq" id="WP_120682160.1">
    <property type="nucleotide sequence ID" value="NZ_RBAL01000013.1"/>
</dbReference>
<organism evidence="9 10">
    <name type="scientific">Streptomyces hoynatensis</name>
    <dbReference type="NCBI Taxonomy" id="1141874"/>
    <lineage>
        <taxon>Bacteria</taxon>
        <taxon>Bacillati</taxon>
        <taxon>Actinomycetota</taxon>
        <taxon>Actinomycetes</taxon>
        <taxon>Kitasatosporales</taxon>
        <taxon>Streptomycetaceae</taxon>
        <taxon>Streptomyces</taxon>
    </lineage>
</organism>
<dbReference type="Gene3D" id="3.40.47.10">
    <property type="match status" value="1"/>
</dbReference>
<dbReference type="SMART" id="SM00827">
    <property type="entry name" value="PKS_AT"/>
    <property type="match status" value="1"/>
</dbReference>
<evidence type="ECO:0000259" key="8">
    <source>
        <dbReference type="PROSITE" id="PS52004"/>
    </source>
</evidence>
<protein>
    <submittedName>
        <fullName evidence="9">Acyltransferase domain-containing protein</fullName>
    </submittedName>
</protein>
<dbReference type="GO" id="GO:0006633">
    <property type="term" value="P:fatty acid biosynthetic process"/>
    <property type="evidence" value="ECO:0007669"/>
    <property type="project" value="InterPro"/>
</dbReference>
<dbReference type="SUPFAM" id="SSF47336">
    <property type="entry name" value="ACP-like"/>
    <property type="match status" value="1"/>
</dbReference>
<dbReference type="InterPro" id="IPR016035">
    <property type="entry name" value="Acyl_Trfase/lysoPLipase"/>
</dbReference>
<evidence type="ECO:0000256" key="2">
    <source>
        <dbReference type="ARBA" id="ARBA00022553"/>
    </source>
</evidence>
<dbReference type="Gene3D" id="3.40.366.10">
    <property type="entry name" value="Malonyl-Coenzyme A Acyl Carrier Protein, domain 2"/>
    <property type="match status" value="1"/>
</dbReference>
<dbReference type="InterPro" id="IPR036736">
    <property type="entry name" value="ACP-like_sf"/>
</dbReference>
<dbReference type="InterPro" id="IPR032821">
    <property type="entry name" value="PKS_assoc"/>
</dbReference>
<dbReference type="InterPro" id="IPR050091">
    <property type="entry name" value="PKS_NRPS_Biosynth_Enz"/>
</dbReference>
<dbReference type="InterPro" id="IPR018201">
    <property type="entry name" value="Ketoacyl_synth_AS"/>
</dbReference>
<dbReference type="Proteomes" id="UP000272474">
    <property type="component" value="Unassembled WGS sequence"/>
</dbReference>
<feature type="region of interest" description="Disordered" evidence="6">
    <location>
        <begin position="67"/>
        <end position="87"/>
    </location>
</feature>
<dbReference type="EMBL" id="RBAL01000013">
    <property type="protein sequence ID" value="RKN39508.1"/>
    <property type="molecule type" value="Genomic_DNA"/>
</dbReference>
<dbReference type="Pfam" id="PF16197">
    <property type="entry name" value="KAsynt_C_assoc"/>
    <property type="match status" value="1"/>
</dbReference>
<dbReference type="GO" id="GO:0017000">
    <property type="term" value="P:antibiotic biosynthetic process"/>
    <property type="evidence" value="ECO:0007669"/>
    <property type="project" value="UniProtKB-KW"/>
</dbReference>
<dbReference type="InterPro" id="IPR020841">
    <property type="entry name" value="PKS_Beta-ketoAc_synthase_dom"/>
</dbReference>
<dbReference type="InterPro" id="IPR014031">
    <property type="entry name" value="Ketoacyl_synth_C"/>
</dbReference>
<dbReference type="CDD" id="cd00833">
    <property type="entry name" value="PKS"/>
    <property type="match status" value="1"/>
</dbReference>
<dbReference type="Pfam" id="PF02801">
    <property type="entry name" value="Ketoacyl-synt_C"/>
    <property type="match status" value="1"/>
</dbReference>
<dbReference type="InterPro" id="IPR016036">
    <property type="entry name" value="Malonyl_transacylase_ACP-bd"/>
</dbReference>
<keyword evidence="3 9" id="KW-0808">Transferase</keyword>
<gene>
    <name evidence="9" type="ORF">D7294_21210</name>
</gene>
<reference evidence="9 10" key="1">
    <citation type="journal article" date="2014" name="Int. J. Syst. Evol. Microbiol.">
        <title>Streptomyces hoynatensis sp. nov., isolated from deep marine sediment.</title>
        <authorList>
            <person name="Veyisoglu A."/>
            <person name="Sahin N."/>
        </authorList>
    </citation>
    <scope>NUCLEOTIDE SEQUENCE [LARGE SCALE GENOMIC DNA]</scope>
    <source>
        <strain evidence="9 10">KCTC 29097</strain>
    </source>
</reference>
<dbReference type="GO" id="GO:0031177">
    <property type="term" value="F:phosphopantetheine binding"/>
    <property type="evidence" value="ECO:0007669"/>
    <property type="project" value="InterPro"/>
</dbReference>
<feature type="compositionally biased region" description="Basic and acidic residues" evidence="6">
    <location>
        <begin position="77"/>
        <end position="86"/>
    </location>
</feature>
<evidence type="ECO:0000256" key="1">
    <source>
        <dbReference type="ARBA" id="ARBA00022450"/>
    </source>
</evidence>
<evidence type="ECO:0000256" key="3">
    <source>
        <dbReference type="ARBA" id="ARBA00022679"/>
    </source>
</evidence>
<keyword evidence="2" id="KW-0597">Phosphoprotein</keyword>
<dbReference type="InterPro" id="IPR016039">
    <property type="entry name" value="Thiolase-like"/>
</dbReference>
<dbReference type="InterPro" id="IPR020806">
    <property type="entry name" value="PKS_PP-bd"/>
</dbReference>
<dbReference type="Gene3D" id="3.30.70.3290">
    <property type="match status" value="1"/>
</dbReference>
<dbReference type="GO" id="GO:0004312">
    <property type="term" value="F:fatty acid synthase activity"/>
    <property type="evidence" value="ECO:0007669"/>
    <property type="project" value="TreeGrafter"/>
</dbReference>
<evidence type="ECO:0000313" key="9">
    <source>
        <dbReference type="EMBL" id="RKN39508.1"/>
    </source>
</evidence>
<evidence type="ECO:0000259" key="7">
    <source>
        <dbReference type="PROSITE" id="PS50075"/>
    </source>
</evidence>
<dbReference type="InterPro" id="IPR014030">
    <property type="entry name" value="Ketoacyl_synth_N"/>
</dbReference>
<sequence>MTPPTATKDQRQLLEQALRQLRGVRAQLAASERAKHEPIAVIGAAVRAPGGVSDPDSLWQLLATGTDAVGPEAGGPEGHRPGEPRPGRYAGLLSEVDGFDAGFFGISADEADHLDPQQRLVLEAAWEAAEDAGLPVERLRERDTGVFLGVYNHDYLGLQLSGQADITTYTAPGGANSMAANRLSYLLDLHGPSVAVDTACSSSLVALHLACRALRQGDCDYALVGGVNVILSEATTQATGKVLPIAPGGRCRTFDAEADGIVRAEGCGVLLLERASDADRHGRHVRALIRGTAVNHNGRTNGLTAPSPPAQTRLLRRALADAAADPADVLYVEAHGTGTRLGDPIEAEALREVYGAGEEPCAVGSVKTNFGHQEAAAGIIGLLKAMLVLQMGQVPPNVHFTRLNPEIDLQGTRLTVPTKLTDLPAASRRLAAVSAMGFGGANAHVVLEAAPPTPRAEAGPGRADAREGGTPLLLPLSARSTGALAALAAGYADRLAHLGPAEAAEFCAAAARGRTHHAYRLCPGAADAAGLVAQLRAARTEFTRPSPAARRVAFVFSGQGTQWEGMGRELLATQPVVRAEVEKCDEVIRERVGWSVLDQLTAPPGESRLHETEVAQLSMAALQWGLAELWRSWGVEPYAVAGHSMGEIVAARAAGILGREEAVDLLIARARLTEEGARGGAMASLTLPLAEVEPLLAEAGGRIGIGAVNGPRSTVVSGDPEAVARVEAAAAALGAKTKRLSVGYAFHSPLLDGADAALAAEVASLTPRRGTTQLYSTVTGDRVEPADLTPAHWGRNLRGTVRFRDAVAALARDGVGVFVEVGPHPALLRDLGATLEERAEEGGTAGAGHLATGSLRRDRPATEALHESLADLYCAGLRLDWDAIWPAPRRQVALPTYPWQRRRHWLRMRPAAELATAQGSFTAAPAESGTAAEAAGAALSGAEIEAAVTDFIRDQLAVALEREEPVPVDGRLDALGLTSLLIVELKNRIEREFGTQVPLRPFLEGGSPASLARLVAQALHDGAPAAGGQ</sequence>
<dbReference type="SUPFAM" id="SSF55048">
    <property type="entry name" value="Probable ACP-binding domain of malonyl-CoA ACP transacylase"/>
    <property type="match status" value="1"/>
</dbReference>
<dbReference type="SMART" id="SM00825">
    <property type="entry name" value="PKS_KS"/>
    <property type="match status" value="1"/>
</dbReference>
<dbReference type="PANTHER" id="PTHR43775:SF37">
    <property type="entry name" value="SI:DKEY-61P9.11"/>
    <property type="match status" value="1"/>
</dbReference>
<proteinExistence type="predicted"/>
<feature type="domain" description="Ketosynthase family 3 (KS3)" evidence="8">
    <location>
        <begin position="36"/>
        <end position="449"/>
    </location>
</feature>
<dbReference type="SUPFAM" id="SSF52151">
    <property type="entry name" value="FabD/lysophospholipase-like"/>
    <property type="match status" value="1"/>
</dbReference>
<dbReference type="Gene3D" id="1.10.1200.10">
    <property type="entry name" value="ACP-like"/>
    <property type="match status" value="1"/>
</dbReference>
<dbReference type="Pfam" id="PF00698">
    <property type="entry name" value="Acyl_transf_1"/>
    <property type="match status" value="1"/>
</dbReference>
<feature type="domain" description="Carrier" evidence="7">
    <location>
        <begin position="942"/>
        <end position="1019"/>
    </location>
</feature>
<keyword evidence="5 9" id="KW-0012">Acyltransferase</keyword>